<organism evidence="1">
    <name type="scientific">Desulfatirhabdium butyrativorans</name>
    <dbReference type="NCBI Taxonomy" id="340467"/>
    <lineage>
        <taxon>Bacteria</taxon>
        <taxon>Pseudomonadati</taxon>
        <taxon>Thermodesulfobacteriota</taxon>
        <taxon>Desulfobacteria</taxon>
        <taxon>Desulfobacterales</taxon>
        <taxon>Desulfatirhabdiaceae</taxon>
        <taxon>Desulfatirhabdium</taxon>
    </lineage>
</organism>
<sequence>MKQYVIDQLRPNDHQKLKAYLETHFERGALPGIYRFFLSSEILDSIQAGHPECRPYVTVELEPDRISCELLVRSCIKMRCDCMGYVNHRQRDWLIDRFETILNELEIAL</sequence>
<proteinExistence type="predicted"/>
<evidence type="ECO:0000313" key="1">
    <source>
        <dbReference type="EMBL" id="HGU33975.1"/>
    </source>
</evidence>
<accession>A0A7C4W0L4</accession>
<name>A0A7C4W0L4_9BACT</name>
<dbReference type="AlphaFoldDB" id="A0A7C4W0L4"/>
<protein>
    <submittedName>
        <fullName evidence="1">Uncharacterized protein</fullName>
    </submittedName>
</protein>
<comment type="caution">
    <text evidence="1">The sequence shown here is derived from an EMBL/GenBank/DDBJ whole genome shotgun (WGS) entry which is preliminary data.</text>
</comment>
<gene>
    <name evidence="1" type="ORF">ENS29_14175</name>
</gene>
<reference evidence="1" key="1">
    <citation type="journal article" date="2020" name="mSystems">
        <title>Genome- and Community-Level Interaction Insights into Carbon Utilization and Element Cycling Functions of Hydrothermarchaeota in Hydrothermal Sediment.</title>
        <authorList>
            <person name="Zhou Z."/>
            <person name="Liu Y."/>
            <person name="Xu W."/>
            <person name="Pan J."/>
            <person name="Luo Z.H."/>
            <person name="Li M."/>
        </authorList>
    </citation>
    <scope>NUCLEOTIDE SEQUENCE [LARGE SCALE GENOMIC DNA]</scope>
    <source>
        <strain evidence="1">SpSt-477</strain>
    </source>
</reference>
<dbReference type="EMBL" id="DSUH01000324">
    <property type="protein sequence ID" value="HGU33975.1"/>
    <property type="molecule type" value="Genomic_DNA"/>
</dbReference>